<dbReference type="Proteomes" id="UP001064933">
    <property type="component" value="Chromosome"/>
</dbReference>
<reference evidence="3" key="1">
    <citation type="submission" date="2022-10" db="EMBL/GenBank/DDBJ databases">
        <title>Characterization and whole genome sequencing of a new Roseateles species, isolated from fresh water.</title>
        <authorList>
            <person name="Guliayeva D.Y."/>
            <person name="Akhremchuk A.E."/>
            <person name="Sikolenko M.A."/>
            <person name="Valentovich L.N."/>
            <person name="Sidarenka A.V."/>
        </authorList>
    </citation>
    <scope>NUCLEOTIDE SEQUENCE</scope>
    <source>
        <strain evidence="3">BIM B-1768</strain>
    </source>
</reference>
<dbReference type="RefSeq" id="WP_261760480.1">
    <property type="nucleotide sequence ID" value="NZ_CP104562.2"/>
</dbReference>
<dbReference type="SUPFAM" id="SSF48452">
    <property type="entry name" value="TPR-like"/>
    <property type="match status" value="1"/>
</dbReference>
<dbReference type="PROSITE" id="PS51257">
    <property type="entry name" value="PROKAR_LIPOPROTEIN"/>
    <property type="match status" value="1"/>
</dbReference>
<protein>
    <submittedName>
        <fullName evidence="3">Tetratricopeptide repeat protein</fullName>
    </submittedName>
</protein>
<evidence type="ECO:0000313" key="3">
    <source>
        <dbReference type="EMBL" id="UXH80663.1"/>
    </source>
</evidence>
<gene>
    <name evidence="3" type="ORF">N4261_12620</name>
</gene>
<evidence type="ECO:0000256" key="1">
    <source>
        <dbReference type="SAM" id="MobiDB-lite"/>
    </source>
</evidence>
<feature type="region of interest" description="Disordered" evidence="1">
    <location>
        <begin position="297"/>
        <end position="318"/>
    </location>
</feature>
<accession>A0ABY6B8F8</accession>
<dbReference type="Gene3D" id="1.25.40.10">
    <property type="entry name" value="Tetratricopeptide repeat domain"/>
    <property type="match status" value="2"/>
</dbReference>
<keyword evidence="2" id="KW-0732">Signal</keyword>
<organism evidence="3 4">
    <name type="scientific">Roseateles amylovorans</name>
    <dbReference type="NCBI Taxonomy" id="2978473"/>
    <lineage>
        <taxon>Bacteria</taxon>
        <taxon>Pseudomonadati</taxon>
        <taxon>Pseudomonadota</taxon>
        <taxon>Betaproteobacteria</taxon>
        <taxon>Burkholderiales</taxon>
        <taxon>Sphaerotilaceae</taxon>
        <taxon>Roseateles</taxon>
    </lineage>
</organism>
<name>A0ABY6B8F8_9BURK</name>
<feature type="chain" id="PRO_5047076358" evidence="2">
    <location>
        <begin position="37"/>
        <end position="318"/>
    </location>
</feature>
<keyword evidence="4" id="KW-1185">Reference proteome</keyword>
<feature type="signal peptide" evidence="2">
    <location>
        <begin position="1"/>
        <end position="36"/>
    </location>
</feature>
<dbReference type="EMBL" id="CP104562">
    <property type="protein sequence ID" value="UXH80663.1"/>
    <property type="molecule type" value="Genomic_DNA"/>
</dbReference>
<proteinExistence type="predicted"/>
<evidence type="ECO:0000313" key="4">
    <source>
        <dbReference type="Proteomes" id="UP001064933"/>
    </source>
</evidence>
<dbReference type="InterPro" id="IPR011990">
    <property type="entry name" value="TPR-like_helical_dom_sf"/>
</dbReference>
<sequence>MTRQATMTPGRWFTPAATLVVAMVLAGCSTLPPPNADGTARDTAPVAKGPVGAFEAAHLQRAQDMEKQGQLAEAALSWEVLTLLRPDNASYRDSQAALRKQIETAVADRLQRGQQAQKKGDLEGASNQYLTALALQPDNAPAAEALRAIEKERNRRTYLGTPSRITLRRGTTDGAAPKAAAAPKAGAKVAAGAAAATPSTVAPAAAGADRNELEHIAMLSAQGEVDEAIAQLEKRSAQDKRDPSARRLLADLYVRKAERVATTDRTGGINWLQKCLKIDPKHARATTLMRQWIDASAGPATASGGGGTGVATTKQNKR</sequence>
<evidence type="ECO:0000256" key="2">
    <source>
        <dbReference type="SAM" id="SignalP"/>
    </source>
</evidence>